<proteinExistence type="predicted"/>
<keyword evidence="4" id="KW-1185">Reference proteome</keyword>
<dbReference type="AlphaFoldDB" id="A0A8J5WI30"/>
<feature type="coiled-coil region" evidence="1">
    <location>
        <begin position="110"/>
        <end position="140"/>
    </location>
</feature>
<accession>A0A8J5WI30</accession>
<feature type="compositionally biased region" description="Basic and acidic residues" evidence="2">
    <location>
        <begin position="267"/>
        <end position="276"/>
    </location>
</feature>
<name>A0A8J5WI30_ZIZPA</name>
<dbReference type="EMBL" id="JAAALK010000081">
    <property type="protein sequence ID" value="KAG8088772.1"/>
    <property type="molecule type" value="Genomic_DNA"/>
</dbReference>
<dbReference type="Proteomes" id="UP000729402">
    <property type="component" value="Unassembled WGS sequence"/>
</dbReference>
<sequence>MEGDPPSIGEEDDDMWGPHIVALAQGSLMSLLSEHSRHESNALELSGCAEVVERMVQEHTAEIDRLQALESEVEVLRPQVARAEALQAQVTEVGALKAQVKRLRSRAVEVDQLKAEVFALQAQFSEMEELREKVAAAEVHEARVLQLEWTVVDLLAQNEAATEALAQGEKTAADTVVSLRRGIRTACDSNVEILDEGETLRRQWVTFEALRADRPALFAIPRNDDGHAIPEILHEVLGLIKEEEGKIRAPSSSPELVNWSDVETELDEPRLGDQAKGDGGTSG</sequence>
<protein>
    <submittedName>
        <fullName evidence="3">Uncharacterized protein</fullName>
    </submittedName>
</protein>
<gene>
    <name evidence="3" type="ORF">GUJ93_ZPchr0011g27760</name>
</gene>
<evidence type="ECO:0000313" key="4">
    <source>
        <dbReference type="Proteomes" id="UP000729402"/>
    </source>
</evidence>
<reference evidence="3" key="2">
    <citation type="submission" date="2021-02" db="EMBL/GenBank/DDBJ databases">
        <authorList>
            <person name="Kimball J.A."/>
            <person name="Haas M.W."/>
            <person name="Macchietto M."/>
            <person name="Kono T."/>
            <person name="Duquette J."/>
            <person name="Shao M."/>
        </authorList>
    </citation>
    <scope>NUCLEOTIDE SEQUENCE</scope>
    <source>
        <tissue evidence="3">Fresh leaf tissue</tissue>
    </source>
</reference>
<organism evidence="3 4">
    <name type="scientific">Zizania palustris</name>
    <name type="common">Northern wild rice</name>
    <dbReference type="NCBI Taxonomy" id="103762"/>
    <lineage>
        <taxon>Eukaryota</taxon>
        <taxon>Viridiplantae</taxon>
        <taxon>Streptophyta</taxon>
        <taxon>Embryophyta</taxon>
        <taxon>Tracheophyta</taxon>
        <taxon>Spermatophyta</taxon>
        <taxon>Magnoliopsida</taxon>
        <taxon>Liliopsida</taxon>
        <taxon>Poales</taxon>
        <taxon>Poaceae</taxon>
        <taxon>BOP clade</taxon>
        <taxon>Oryzoideae</taxon>
        <taxon>Oryzeae</taxon>
        <taxon>Zizaniinae</taxon>
        <taxon>Zizania</taxon>
    </lineage>
</organism>
<reference evidence="3" key="1">
    <citation type="journal article" date="2021" name="bioRxiv">
        <title>Whole Genome Assembly and Annotation of Northern Wild Rice, Zizania palustris L., Supports a Whole Genome Duplication in the Zizania Genus.</title>
        <authorList>
            <person name="Haas M."/>
            <person name="Kono T."/>
            <person name="Macchietto M."/>
            <person name="Millas R."/>
            <person name="McGilp L."/>
            <person name="Shao M."/>
            <person name="Duquette J."/>
            <person name="Hirsch C.N."/>
            <person name="Kimball J."/>
        </authorList>
    </citation>
    <scope>NUCLEOTIDE SEQUENCE</scope>
    <source>
        <tissue evidence="3">Fresh leaf tissue</tissue>
    </source>
</reference>
<feature type="region of interest" description="Disordered" evidence="2">
    <location>
        <begin position="246"/>
        <end position="283"/>
    </location>
</feature>
<evidence type="ECO:0000256" key="2">
    <source>
        <dbReference type="SAM" id="MobiDB-lite"/>
    </source>
</evidence>
<comment type="caution">
    <text evidence="3">The sequence shown here is derived from an EMBL/GenBank/DDBJ whole genome shotgun (WGS) entry which is preliminary data.</text>
</comment>
<evidence type="ECO:0000256" key="1">
    <source>
        <dbReference type="SAM" id="Coils"/>
    </source>
</evidence>
<keyword evidence="1" id="KW-0175">Coiled coil</keyword>
<evidence type="ECO:0000313" key="3">
    <source>
        <dbReference type="EMBL" id="KAG8088772.1"/>
    </source>
</evidence>